<organism evidence="2 3">
    <name type="scientific">Schizopora paradoxa</name>
    <dbReference type="NCBI Taxonomy" id="27342"/>
    <lineage>
        <taxon>Eukaryota</taxon>
        <taxon>Fungi</taxon>
        <taxon>Dikarya</taxon>
        <taxon>Basidiomycota</taxon>
        <taxon>Agaricomycotina</taxon>
        <taxon>Agaricomycetes</taxon>
        <taxon>Hymenochaetales</taxon>
        <taxon>Schizoporaceae</taxon>
        <taxon>Schizopora</taxon>
    </lineage>
</organism>
<gene>
    <name evidence="2" type="ORF">SCHPADRAFT_947901</name>
</gene>
<feature type="compositionally biased region" description="Basic and acidic residues" evidence="1">
    <location>
        <begin position="198"/>
        <end position="212"/>
    </location>
</feature>
<evidence type="ECO:0000313" key="2">
    <source>
        <dbReference type="EMBL" id="KLO04184.1"/>
    </source>
</evidence>
<feature type="compositionally biased region" description="Basic residues" evidence="1">
    <location>
        <begin position="213"/>
        <end position="222"/>
    </location>
</feature>
<feature type="region of interest" description="Disordered" evidence="1">
    <location>
        <begin position="172"/>
        <end position="382"/>
    </location>
</feature>
<feature type="compositionally biased region" description="Polar residues" evidence="1">
    <location>
        <begin position="245"/>
        <end position="255"/>
    </location>
</feature>
<feature type="region of interest" description="Disordered" evidence="1">
    <location>
        <begin position="1"/>
        <end position="51"/>
    </location>
</feature>
<sequence>MARSSTKSSTRHHTKNSLCRDSLRQKEGQLKVDLSDPKLKHKPKGHPFRSESARVKGYNIQKEMGLADDYKLYCELLGAVRKSAMAFFKDPDQGIRAQGQLSVSAFMVKMVTKHSFFGKFQNAWPVTNMLGMVLANQAAGRKKADDGDLNAHLAAIDPLEGDVENEDFLDVPRNEDEEGSKVSEQQQDTPPRRRAAMKTKETKTPRIQSDKQTKKRLAKRRNQVPSDDESEEEPQLLKHSKHSNQDAIQSDQESNFGDENDNQPDTPAKSDAHEPSPEPTAVDSPADVPRADPSVADLTHPKEKRKQTAVQNSASVKDFPSPKIASSSRTKAVEKPVASSSRSEVKKSKAKSTSKSSQPTVYRTTRLNSRRIDNNNAKDTDM</sequence>
<feature type="compositionally biased region" description="Basic and acidic residues" evidence="1">
    <location>
        <begin position="370"/>
        <end position="382"/>
    </location>
</feature>
<dbReference type="OrthoDB" id="3271097at2759"/>
<protein>
    <submittedName>
        <fullName evidence="2">Uncharacterized protein</fullName>
    </submittedName>
</protein>
<reference evidence="2 3" key="1">
    <citation type="submission" date="2015-04" db="EMBL/GenBank/DDBJ databases">
        <title>Complete genome sequence of Schizopora paradoxa KUC8140, a cosmopolitan wood degrader in East Asia.</title>
        <authorList>
            <consortium name="DOE Joint Genome Institute"/>
            <person name="Min B."/>
            <person name="Park H."/>
            <person name="Jang Y."/>
            <person name="Kim J.-J."/>
            <person name="Kim K.H."/>
            <person name="Pangilinan J."/>
            <person name="Lipzen A."/>
            <person name="Riley R."/>
            <person name="Grigoriev I.V."/>
            <person name="Spatafora J.W."/>
            <person name="Choi I.-G."/>
        </authorList>
    </citation>
    <scope>NUCLEOTIDE SEQUENCE [LARGE SCALE GENOMIC DNA]</scope>
    <source>
        <strain evidence="2 3">KUC8140</strain>
    </source>
</reference>
<feature type="compositionally biased region" description="Polar residues" evidence="1">
    <location>
        <begin position="358"/>
        <end position="367"/>
    </location>
</feature>
<dbReference type="Proteomes" id="UP000053477">
    <property type="component" value="Unassembled WGS sequence"/>
</dbReference>
<dbReference type="EMBL" id="KQ086658">
    <property type="protein sequence ID" value="KLO04184.1"/>
    <property type="molecule type" value="Genomic_DNA"/>
</dbReference>
<accession>A0A0H2QXT9</accession>
<proteinExistence type="predicted"/>
<keyword evidence="3" id="KW-1185">Reference proteome</keyword>
<name>A0A0H2QXT9_9AGAM</name>
<evidence type="ECO:0000256" key="1">
    <source>
        <dbReference type="SAM" id="MobiDB-lite"/>
    </source>
</evidence>
<dbReference type="InParanoid" id="A0A0H2QXT9"/>
<dbReference type="AlphaFoldDB" id="A0A0H2QXT9"/>
<evidence type="ECO:0000313" key="3">
    <source>
        <dbReference type="Proteomes" id="UP000053477"/>
    </source>
</evidence>
<feature type="compositionally biased region" description="Basic and acidic residues" evidence="1">
    <location>
        <begin position="21"/>
        <end position="38"/>
    </location>
</feature>